<dbReference type="InterPro" id="IPR004681">
    <property type="entry name" value="TRAP_DctM"/>
</dbReference>
<dbReference type="EMBL" id="SORI01000001">
    <property type="protein sequence ID" value="TDY64920.1"/>
    <property type="molecule type" value="Genomic_DNA"/>
</dbReference>
<name>A0A4R8MG39_9BACT</name>
<feature type="transmembrane region" description="Helical" evidence="7">
    <location>
        <begin position="267"/>
        <end position="294"/>
    </location>
</feature>
<dbReference type="PANTHER" id="PTHR33362:SF3">
    <property type="entry name" value="SIALIC ACID TRAP TRANSPORTER PERMEASE PROTEIN SIAT"/>
    <property type="match status" value="1"/>
</dbReference>
<sequence>MLTFSIFAVLIGLLAINVPVVAAIGLTSVIFFALLGQGSFLAMLPHRMYFGTTGFTLLAIPFFILAGNLMNTGGITRRIFRFAGAMVGHIPGGLGQVNIVASVIFSGMSGSAVADAAGLGQIEHKAMVDDGYDPVVSASLVAASSVIGPVIPPSIPFVLYGAITGVSVARLFMAGFLPGIIMSLGMMAALAVLAKRRNYPCSACRTPAREAWASFRGAFWALMAPVIIIGGIMTGFFTPTEASVAVCIYAAILGFAYRDLKLRDLPGILFASLHQSVSLLFIIAAANFFGWLIIHQKIPDKIIAGLVALGASQAHVLLIMMAVVLLLGCFIEGNAIFLITLPIFMPVAKIFGIDLINFGVVMTLLIMIGNLTPPVGMCLFAVDSYAKVGILPLSREVLPYLAVIFAVTLLIAFVPGIALFLPRLVMGGM</sequence>
<accession>A0A4R8MG39</accession>
<proteinExistence type="predicted"/>
<feature type="transmembrane region" description="Helical" evidence="7">
    <location>
        <begin position="131"/>
        <end position="151"/>
    </location>
</feature>
<evidence type="ECO:0000256" key="7">
    <source>
        <dbReference type="SAM" id="Phobius"/>
    </source>
</evidence>
<keyword evidence="5 7" id="KW-1133">Transmembrane helix</keyword>
<dbReference type="RefSeq" id="WP_133955181.1">
    <property type="nucleotide sequence ID" value="NZ_SORI01000001.1"/>
</dbReference>
<comment type="subcellular location">
    <subcellularLocation>
        <location evidence="1">Cell inner membrane</location>
        <topology evidence="1">Multi-pass membrane protein</topology>
    </subcellularLocation>
</comment>
<evidence type="ECO:0000256" key="5">
    <source>
        <dbReference type="ARBA" id="ARBA00022989"/>
    </source>
</evidence>
<feature type="transmembrane region" description="Helical" evidence="7">
    <location>
        <begin position="171"/>
        <end position="194"/>
    </location>
</feature>
<dbReference type="Pfam" id="PF06808">
    <property type="entry name" value="DctM"/>
    <property type="match status" value="1"/>
</dbReference>
<gene>
    <name evidence="9" type="ORF">C8D99_10166</name>
</gene>
<feature type="domain" description="TRAP C4-dicarboxylate transport system permease DctM subunit" evidence="8">
    <location>
        <begin position="7"/>
        <end position="417"/>
    </location>
</feature>
<keyword evidence="3" id="KW-0997">Cell inner membrane</keyword>
<protein>
    <submittedName>
        <fullName evidence="9">Tripartite ATP-independent transporter DctM subunit</fullName>
    </submittedName>
</protein>
<feature type="transmembrane region" description="Helical" evidence="7">
    <location>
        <begin position="48"/>
        <end position="70"/>
    </location>
</feature>
<keyword evidence="10" id="KW-1185">Reference proteome</keyword>
<comment type="caution">
    <text evidence="9">The sequence shown here is derived from an EMBL/GenBank/DDBJ whole genome shotgun (WGS) entry which is preliminary data.</text>
</comment>
<feature type="transmembrane region" description="Helical" evidence="7">
    <location>
        <begin position="355"/>
        <end position="382"/>
    </location>
</feature>
<keyword evidence="2" id="KW-1003">Cell membrane</keyword>
<evidence type="ECO:0000313" key="10">
    <source>
        <dbReference type="Proteomes" id="UP000295066"/>
    </source>
</evidence>
<dbReference type="GO" id="GO:0005886">
    <property type="term" value="C:plasma membrane"/>
    <property type="evidence" value="ECO:0007669"/>
    <property type="project" value="UniProtKB-SubCell"/>
</dbReference>
<evidence type="ECO:0000256" key="3">
    <source>
        <dbReference type="ARBA" id="ARBA00022519"/>
    </source>
</evidence>
<dbReference type="PIRSF" id="PIRSF006066">
    <property type="entry name" value="HI0050"/>
    <property type="match status" value="1"/>
</dbReference>
<dbReference type="PANTHER" id="PTHR33362">
    <property type="entry name" value="SIALIC ACID TRAP TRANSPORTER PERMEASE PROTEIN SIAT-RELATED"/>
    <property type="match status" value="1"/>
</dbReference>
<evidence type="ECO:0000259" key="8">
    <source>
        <dbReference type="Pfam" id="PF06808"/>
    </source>
</evidence>
<evidence type="ECO:0000256" key="1">
    <source>
        <dbReference type="ARBA" id="ARBA00004429"/>
    </source>
</evidence>
<organism evidence="9 10">
    <name type="scientific">Aminivibrio pyruvatiphilus</name>
    <dbReference type="NCBI Taxonomy" id="1005740"/>
    <lineage>
        <taxon>Bacteria</taxon>
        <taxon>Thermotogati</taxon>
        <taxon>Synergistota</taxon>
        <taxon>Synergistia</taxon>
        <taxon>Synergistales</taxon>
        <taxon>Aminobacteriaceae</taxon>
        <taxon>Aminivibrio</taxon>
    </lineage>
</organism>
<feature type="transmembrane region" description="Helical" evidence="7">
    <location>
        <begin position="215"/>
        <end position="236"/>
    </location>
</feature>
<feature type="transmembrane region" description="Helical" evidence="7">
    <location>
        <begin position="6"/>
        <end position="36"/>
    </location>
</feature>
<keyword evidence="4 7" id="KW-0812">Transmembrane</keyword>
<dbReference type="GO" id="GO:0022857">
    <property type="term" value="F:transmembrane transporter activity"/>
    <property type="evidence" value="ECO:0007669"/>
    <property type="project" value="TreeGrafter"/>
</dbReference>
<evidence type="ECO:0000256" key="6">
    <source>
        <dbReference type="ARBA" id="ARBA00023136"/>
    </source>
</evidence>
<reference evidence="9 10" key="1">
    <citation type="submission" date="2019-03" db="EMBL/GenBank/DDBJ databases">
        <title>Genomic Encyclopedia of Type Strains, Phase IV (KMG-IV): sequencing the most valuable type-strain genomes for metagenomic binning, comparative biology and taxonomic classification.</title>
        <authorList>
            <person name="Goeker M."/>
        </authorList>
    </citation>
    <scope>NUCLEOTIDE SEQUENCE [LARGE SCALE GENOMIC DNA]</scope>
    <source>
        <strain evidence="9 10">DSM 25964</strain>
    </source>
</reference>
<dbReference type="InterPro" id="IPR010656">
    <property type="entry name" value="DctM"/>
</dbReference>
<dbReference type="NCBIfam" id="TIGR00786">
    <property type="entry name" value="dctM"/>
    <property type="match status" value="1"/>
</dbReference>
<evidence type="ECO:0000256" key="4">
    <source>
        <dbReference type="ARBA" id="ARBA00022692"/>
    </source>
</evidence>
<dbReference type="AlphaFoldDB" id="A0A4R8MG39"/>
<dbReference type="Proteomes" id="UP000295066">
    <property type="component" value="Unassembled WGS sequence"/>
</dbReference>
<dbReference type="OrthoDB" id="9785600at2"/>
<keyword evidence="6 7" id="KW-0472">Membrane</keyword>
<evidence type="ECO:0000256" key="2">
    <source>
        <dbReference type="ARBA" id="ARBA00022475"/>
    </source>
</evidence>
<evidence type="ECO:0000313" key="9">
    <source>
        <dbReference type="EMBL" id="TDY64920.1"/>
    </source>
</evidence>
<feature type="transmembrane region" description="Helical" evidence="7">
    <location>
        <begin position="397"/>
        <end position="421"/>
    </location>
</feature>